<dbReference type="SUPFAM" id="SSF103247">
    <property type="entry name" value="TT1751-like"/>
    <property type="match status" value="1"/>
</dbReference>
<dbReference type="InterPro" id="IPR005180">
    <property type="entry name" value="DUF302"/>
</dbReference>
<dbReference type="Proteomes" id="UP000483432">
    <property type="component" value="Unassembled WGS sequence"/>
</dbReference>
<dbReference type="Pfam" id="PF03625">
    <property type="entry name" value="DUF302"/>
    <property type="match status" value="1"/>
</dbReference>
<organism evidence="2 3">
    <name type="scientific">Sulfuriferula multivorans</name>
    <dbReference type="NCBI Taxonomy" id="1559896"/>
    <lineage>
        <taxon>Bacteria</taxon>
        <taxon>Pseudomonadati</taxon>
        <taxon>Pseudomonadota</taxon>
        <taxon>Betaproteobacteria</taxon>
        <taxon>Nitrosomonadales</taxon>
        <taxon>Sulfuricellaceae</taxon>
        <taxon>Sulfuriferula</taxon>
    </lineage>
</organism>
<dbReference type="PANTHER" id="PTHR38342">
    <property type="entry name" value="SLR5037 PROTEIN"/>
    <property type="match status" value="1"/>
</dbReference>
<name>A0A7C9K0R5_9PROT</name>
<protein>
    <submittedName>
        <fullName evidence="2">DUF302 domain-containing protein</fullName>
    </submittedName>
</protein>
<dbReference type="EMBL" id="JAAFGW010000054">
    <property type="protein sequence ID" value="NDP47759.1"/>
    <property type="molecule type" value="Genomic_DNA"/>
</dbReference>
<gene>
    <name evidence="2" type="ORF">GZ085_05060</name>
</gene>
<comment type="caution">
    <text evidence="2">The sequence shown here is derived from an EMBL/GenBank/DDBJ whole genome shotgun (WGS) entry which is preliminary data.</text>
</comment>
<proteinExistence type="predicted"/>
<accession>A0A7C9K0R5</accession>
<dbReference type="AlphaFoldDB" id="A0A7C9K0R5"/>
<evidence type="ECO:0000259" key="1">
    <source>
        <dbReference type="Pfam" id="PF03625"/>
    </source>
</evidence>
<dbReference type="CDD" id="cd14797">
    <property type="entry name" value="DUF302"/>
    <property type="match status" value="1"/>
</dbReference>
<dbReference type="Gene3D" id="3.30.310.70">
    <property type="entry name" value="TT1751-like domain"/>
    <property type="match status" value="1"/>
</dbReference>
<sequence length="139" mass="15241">MCPRLPWLFCRPLCLLRQRTKLTLDKLETLAQARGLKVFARINHAAGAQSIGENLRPTELLILGNPKGGTPLLQCNQAYGIDLPLHVLAWEDAAGKSWLSYKDMSKLGYKHADDSCDAALNRLTGALEGLVNEAAKKST</sequence>
<reference evidence="2 3" key="1">
    <citation type="submission" date="2019-09" db="EMBL/GenBank/DDBJ databases">
        <title>H2 Metabolism Revealed by Metagenomic Analysis in Subglacial Sediment of East Antarctica.</title>
        <authorList>
            <person name="Yang Z."/>
            <person name="Zhang Y."/>
            <person name="Lv Y."/>
            <person name="Yan W."/>
            <person name="Xiao X."/>
            <person name="Sun B."/>
            <person name="Ma H."/>
        </authorList>
    </citation>
    <scope>NUCLEOTIDE SEQUENCE [LARGE SCALE GENOMIC DNA]</scope>
    <source>
        <strain evidence="2">Bin2_2</strain>
    </source>
</reference>
<dbReference type="PANTHER" id="PTHR38342:SF2">
    <property type="entry name" value="INNER MEMBRANE OR EXPORTED"/>
    <property type="match status" value="1"/>
</dbReference>
<feature type="domain" description="DUF302" evidence="1">
    <location>
        <begin position="42"/>
        <end position="103"/>
    </location>
</feature>
<dbReference type="InterPro" id="IPR035923">
    <property type="entry name" value="TT1751-like_sf"/>
</dbReference>
<evidence type="ECO:0000313" key="3">
    <source>
        <dbReference type="Proteomes" id="UP000483432"/>
    </source>
</evidence>
<evidence type="ECO:0000313" key="2">
    <source>
        <dbReference type="EMBL" id="NDP47759.1"/>
    </source>
</evidence>